<sequence length="218" mass="24637">MVKESCESSPTPVVNEKIKAKKSVFPGLTVQDSEEEAPNTTSNQIKLDSEVELMPKKGKERERSPVEQKPHKEGTYPKDQKDKGMSCQKEGGKKSRSPSSFYQKAKSQQNSPRGEEEHEKELEETIFPKLQDFKNPKRYHGKYLQHGQNLDGIQVKEGTKNETTPFHKEIALSPEVADTLTEIEISISTLKDIRSSLLSLPQVVVQNKKEIDSIKSMI</sequence>
<reference evidence="2" key="1">
    <citation type="submission" date="2021-03" db="EMBL/GenBank/DDBJ databases">
        <title>Draft genome sequence of rust myrtle Austropuccinia psidii MF-1, a brazilian biotype.</title>
        <authorList>
            <person name="Quecine M.C."/>
            <person name="Pachon D.M.R."/>
            <person name="Bonatelli M.L."/>
            <person name="Correr F.H."/>
            <person name="Franceschini L.M."/>
            <person name="Leite T.F."/>
            <person name="Margarido G.R.A."/>
            <person name="Almeida C.A."/>
            <person name="Ferrarezi J.A."/>
            <person name="Labate C.A."/>
        </authorList>
    </citation>
    <scope>NUCLEOTIDE SEQUENCE</scope>
    <source>
        <strain evidence="2">MF-1</strain>
    </source>
</reference>
<evidence type="ECO:0000313" key="2">
    <source>
        <dbReference type="EMBL" id="MBW0518215.1"/>
    </source>
</evidence>
<organism evidence="2 3">
    <name type="scientific">Austropuccinia psidii MF-1</name>
    <dbReference type="NCBI Taxonomy" id="1389203"/>
    <lineage>
        <taxon>Eukaryota</taxon>
        <taxon>Fungi</taxon>
        <taxon>Dikarya</taxon>
        <taxon>Basidiomycota</taxon>
        <taxon>Pucciniomycotina</taxon>
        <taxon>Pucciniomycetes</taxon>
        <taxon>Pucciniales</taxon>
        <taxon>Sphaerophragmiaceae</taxon>
        <taxon>Austropuccinia</taxon>
    </lineage>
</organism>
<proteinExistence type="predicted"/>
<feature type="compositionally biased region" description="Basic and acidic residues" evidence="1">
    <location>
        <begin position="113"/>
        <end position="123"/>
    </location>
</feature>
<feature type="region of interest" description="Disordered" evidence="1">
    <location>
        <begin position="22"/>
        <end position="138"/>
    </location>
</feature>
<dbReference type="EMBL" id="AVOT02026483">
    <property type="protein sequence ID" value="MBW0518215.1"/>
    <property type="molecule type" value="Genomic_DNA"/>
</dbReference>
<name>A0A9Q3HXE8_9BASI</name>
<evidence type="ECO:0000256" key="1">
    <source>
        <dbReference type="SAM" id="MobiDB-lite"/>
    </source>
</evidence>
<comment type="caution">
    <text evidence="2">The sequence shown here is derived from an EMBL/GenBank/DDBJ whole genome shotgun (WGS) entry which is preliminary data.</text>
</comment>
<accession>A0A9Q3HXE8</accession>
<protein>
    <submittedName>
        <fullName evidence="2">Uncharacterized protein</fullName>
    </submittedName>
</protein>
<feature type="compositionally biased region" description="Polar residues" evidence="1">
    <location>
        <begin position="97"/>
        <end position="112"/>
    </location>
</feature>
<keyword evidence="3" id="KW-1185">Reference proteome</keyword>
<dbReference type="Proteomes" id="UP000765509">
    <property type="component" value="Unassembled WGS sequence"/>
</dbReference>
<gene>
    <name evidence="2" type="ORF">O181_057930</name>
</gene>
<feature type="compositionally biased region" description="Basic and acidic residues" evidence="1">
    <location>
        <begin position="47"/>
        <end position="84"/>
    </location>
</feature>
<dbReference type="AlphaFoldDB" id="A0A9Q3HXE8"/>
<evidence type="ECO:0000313" key="3">
    <source>
        <dbReference type="Proteomes" id="UP000765509"/>
    </source>
</evidence>